<keyword evidence="10" id="KW-1185">Reference proteome</keyword>
<dbReference type="GO" id="GO:0005737">
    <property type="term" value="C:cytoplasm"/>
    <property type="evidence" value="ECO:0007669"/>
    <property type="project" value="UniProtKB-SubCell"/>
</dbReference>
<dbReference type="InterPro" id="IPR013535">
    <property type="entry name" value="PUL_dom"/>
</dbReference>
<feature type="domain" description="PFU" evidence="7">
    <location>
        <begin position="391"/>
        <end position="487"/>
    </location>
</feature>
<evidence type="ECO:0000256" key="6">
    <source>
        <dbReference type="SAM" id="MobiDB-lite"/>
    </source>
</evidence>
<evidence type="ECO:0000256" key="1">
    <source>
        <dbReference type="ARBA" id="ARBA00004496"/>
    </source>
</evidence>
<evidence type="ECO:0000256" key="3">
    <source>
        <dbReference type="ARBA" id="ARBA00022574"/>
    </source>
</evidence>
<protein>
    <recommendedName>
        <fullName evidence="11">Phospholipase A-2-activating protein</fullName>
    </recommendedName>
</protein>
<dbReference type="InterPro" id="IPR015155">
    <property type="entry name" value="PFU"/>
</dbReference>
<organism evidence="9 10">
    <name type="scientific">Polysphondylium violaceum</name>
    <dbReference type="NCBI Taxonomy" id="133409"/>
    <lineage>
        <taxon>Eukaryota</taxon>
        <taxon>Amoebozoa</taxon>
        <taxon>Evosea</taxon>
        <taxon>Eumycetozoa</taxon>
        <taxon>Dictyostelia</taxon>
        <taxon>Dictyosteliales</taxon>
        <taxon>Dictyosteliaceae</taxon>
        <taxon>Polysphondylium</taxon>
    </lineage>
</organism>
<dbReference type="CDD" id="cd00200">
    <property type="entry name" value="WD40"/>
    <property type="match status" value="1"/>
</dbReference>
<evidence type="ECO:0000313" key="9">
    <source>
        <dbReference type="EMBL" id="KAF2076629.1"/>
    </source>
</evidence>
<dbReference type="Gene3D" id="2.130.10.10">
    <property type="entry name" value="YVTN repeat-like/Quinoprotein amine dehydrogenase"/>
    <property type="match status" value="2"/>
</dbReference>
<name>A0A8J4Q271_9MYCE</name>
<gene>
    <name evidence="9" type="ORF">CYY_002058</name>
</gene>
<sequence>MTTTNTNTIYKLSKELFGHTKDVRSTCVLSDGRVVTGSRDNSIKVWDPLVGYSNPLTLTSHSHFVGTLVPLPPSLTLRERCFASGGNDKVICVWEKSALPRSSPSSNDDNNNNNNNNSNMNIDNDNHSPSLILLGHTDTVSTLGATMDGLLISGSWDKTIKIWENGECVDTLEGHEHAIWSVLGLPNGTIVSASADKTIKIWEKASNNKYKVTKTLSNHKDCVRGLALIPELGFVSCGNDGKILVWTFDGECIQEIPEAHGSYIYAVVVVPGVGFATCGEDRALKLWKDGECIQTITHPSGIWDLSVSPNGDIITACSDSVARVWTRNPNRFANENAVKAFEDVLGAQTIMSDNVGDIKLSELPDIKDGLLAPGKKEGELKVVKNGTVAEAHQWTDGKWVKIGDVVDSNAAARGGKKELNGVEYDYVFDVDISEGVIHKLGYNLGQNPWQVAHDWLNTNELNPEFVDQVAEFIIKNTDQSSANFSSDTNASLDPLTGGTRYVPGSSQTSSNSNNGGYVDPFTGGNRYVPGTAPPQITSTPTPAPAPAPTQKSPPNISMLDSNAYIPAASYKPFESPNSDALITKVVEFNAQLASNPDTSSVSLDDNEINLFKDILRILKETSRYHSSQFSDIQYEIIFRMLRWPEDKVYAPLDVVRLLVLHSNASKTFEQLIIQQQRIPSSQNIIQRLLNIPANTTNLNNQILLLKIFTNIHRHDTLRKFLTPQLISQLLDRFGKQIYYQIKNTNKNYSISWTSFLLNLSILSQYTTLGNATLAQLLESIETTILTESDKELLFKTCCALGTLLYNNRDLVVKNKAAIKAAINQANYEYQYVSAIDLLFKLIN</sequence>
<feature type="repeat" description="WD" evidence="5">
    <location>
        <begin position="133"/>
        <end position="164"/>
    </location>
</feature>
<dbReference type="SMART" id="SM00320">
    <property type="entry name" value="WD40"/>
    <property type="match status" value="7"/>
</dbReference>
<keyword evidence="4" id="KW-0677">Repeat</keyword>
<evidence type="ECO:0000259" key="7">
    <source>
        <dbReference type="PROSITE" id="PS51394"/>
    </source>
</evidence>
<feature type="region of interest" description="Disordered" evidence="6">
    <location>
        <begin position="483"/>
        <end position="515"/>
    </location>
</feature>
<reference evidence="9" key="1">
    <citation type="submission" date="2020-01" db="EMBL/GenBank/DDBJ databases">
        <title>Development of genomics and gene disruption for Polysphondylium violaceum indicates a role for the polyketide synthase stlB in stalk morphogenesis.</title>
        <authorList>
            <person name="Narita B."/>
            <person name="Kawabe Y."/>
            <person name="Kin K."/>
            <person name="Saito T."/>
            <person name="Gibbs R."/>
            <person name="Kuspa A."/>
            <person name="Muzny D."/>
            <person name="Queller D."/>
            <person name="Richards S."/>
            <person name="Strassman J."/>
            <person name="Sucgang R."/>
            <person name="Worley K."/>
            <person name="Schaap P."/>
        </authorList>
    </citation>
    <scope>NUCLEOTIDE SEQUENCE</scope>
    <source>
        <strain evidence="9">QSvi11</strain>
    </source>
</reference>
<dbReference type="Proteomes" id="UP000695562">
    <property type="component" value="Unassembled WGS sequence"/>
</dbReference>
<dbReference type="InterPro" id="IPR001680">
    <property type="entry name" value="WD40_rpt"/>
</dbReference>
<dbReference type="InterPro" id="IPR015943">
    <property type="entry name" value="WD40/YVTN_repeat-like_dom_sf"/>
</dbReference>
<evidence type="ECO:0000256" key="2">
    <source>
        <dbReference type="ARBA" id="ARBA00022490"/>
    </source>
</evidence>
<evidence type="ECO:0000256" key="5">
    <source>
        <dbReference type="PROSITE-ProRule" id="PRU00221"/>
    </source>
</evidence>
<feature type="repeat" description="WD" evidence="5">
    <location>
        <begin position="172"/>
        <end position="212"/>
    </location>
</feature>
<feature type="region of interest" description="Disordered" evidence="6">
    <location>
        <begin position="528"/>
        <end position="555"/>
    </location>
</feature>
<dbReference type="PANTHER" id="PTHR19849:SF0">
    <property type="entry name" value="PHOSPHOLIPASE A-2-ACTIVATING PROTEIN"/>
    <property type="match status" value="1"/>
</dbReference>
<dbReference type="InterPro" id="IPR020472">
    <property type="entry name" value="WD40_PAC1"/>
</dbReference>
<dbReference type="Gene3D" id="1.25.10.10">
    <property type="entry name" value="Leucine-rich Repeat Variant"/>
    <property type="match status" value="1"/>
</dbReference>
<feature type="compositionally biased region" description="Low complexity" evidence="6">
    <location>
        <begin position="102"/>
        <end position="123"/>
    </location>
</feature>
<dbReference type="InterPro" id="IPR038122">
    <property type="entry name" value="PFU_sf"/>
</dbReference>
<dbReference type="GO" id="GO:0005634">
    <property type="term" value="C:nucleus"/>
    <property type="evidence" value="ECO:0007669"/>
    <property type="project" value="TreeGrafter"/>
</dbReference>
<dbReference type="GO" id="GO:0043161">
    <property type="term" value="P:proteasome-mediated ubiquitin-dependent protein catabolic process"/>
    <property type="evidence" value="ECO:0007669"/>
    <property type="project" value="TreeGrafter"/>
</dbReference>
<feature type="region of interest" description="Disordered" evidence="6">
    <location>
        <begin position="99"/>
        <end position="123"/>
    </location>
</feature>
<accession>A0A8J4Q271</accession>
<feature type="repeat" description="WD" evidence="5">
    <location>
        <begin position="16"/>
        <end position="47"/>
    </location>
</feature>
<feature type="compositionally biased region" description="Low complexity" evidence="6">
    <location>
        <begin position="504"/>
        <end position="515"/>
    </location>
</feature>
<dbReference type="Gene3D" id="3.10.20.870">
    <property type="entry name" value="PFU (PLAA family ubiquitin binding), C-terminal domain"/>
    <property type="match status" value="1"/>
</dbReference>
<dbReference type="PANTHER" id="PTHR19849">
    <property type="entry name" value="PHOSPHOLIPASE A-2-ACTIVATING PROTEIN"/>
    <property type="match status" value="1"/>
</dbReference>
<dbReference type="PROSITE" id="PS50082">
    <property type="entry name" value="WD_REPEATS_2"/>
    <property type="match status" value="3"/>
</dbReference>
<comment type="subcellular location">
    <subcellularLocation>
        <location evidence="1">Cytoplasm</location>
    </subcellularLocation>
</comment>
<evidence type="ECO:0000313" key="10">
    <source>
        <dbReference type="Proteomes" id="UP000695562"/>
    </source>
</evidence>
<dbReference type="GO" id="GO:0043130">
    <property type="term" value="F:ubiquitin binding"/>
    <property type="evidence" value="ECO:0007669"/>
    <property type="project" value="TreeGrafter"/>
</dbReference>
<dbReference type="PROSITE" id="PS51396">
    <property type="entry name" value="PUL"/>
    <property type="match status" value="1"/>
</dbReference>
<dbReference type="PROSITE" id="PS50294">
    <property type="entry name" value="WD_REPEATS_REGION"/>
    <property type="match status" value="3"/>
</dbReference>
<dbReference type="EMBL" id="AJWJ01000054">
    <property type="protein sequence ID" value="KAF2076629.1"/>
    <property type="molecule type" value="Genomic_DNA"/>
</dbReference>
<keyword evidence="3 5" id="KW-0853">WD repeat</keyword>
<dbReference type="Pfam" id="PF08324">
    <property type="entry name" value="PUL"/>
    <property type="match status" value="1"/>
</dbReference>
<dbReference type="Pfam" id="PF09070">
    <property type="entry name" value="PFU"/>
    <property type="match status" value="1"/>
</dbReference>
<dbReference type="GO" id="GO:0010992">
    <property type="term" value="P:ubiquitin recycling"/>
    <property type="evidence" value="ECO:0007669"/>
    <property type="project" value="TreeGrafter"/>
</dbReference>
<dbReference type="InterPro" id="IPR011989">
    <property type="entry name" value="ARM-like"/>
</dbReference>
<feature type="domain" description="PUL" evidence="8">
    <location>
        <begin position="563"/>
        <end position="841"/>
    </location>
</feature>
<comment type="caution">
    <text evidence="9">The sequence shown here is derived from an EMBL/GenBank/DDBJ whole genome shotgun (WGS) entry which is preliminary data.</text>
</comment>
<dbReference type="InterPro" id="IPR036322">
    <property type="entry name" value="WD40_repeat_dom_sf"/>
</dbReference>
<evidence type="ECO:0000259" key="8">
    <source>
        <dbReference type="PROSITE" id="PS51396"/>
    </source>
</evidence>
<dbReference type="SUPFAM" id="SSF50978">
    <property type="entry name" value="WD40 repeat-like"/>
    <property type="match status" value="1"/>
</dbReference>
<proteinExistence type="predicted"/>
<evidence type="ECO:0000256" key="4">
    <source>
        <dbReference type="ARBA" id="ARBA00022737"/>
    </source>
</evidence>
<dbReference type="OrthoDB" id="10265988at2759"/>
<dbReference type="PRINTS" id="PR00320">
    <property type="entry name" value="GPROTEINBRPT"/>
</dbReference>
<dbReference type="PROSITE" id="PS51394">
    <property type="entry name" value="PFU"/>
    <property type="match status" value="1"/>
</dbReference>
<dbReference type="AlphaFoldDB" id="A0A8J4Q271"/>
<dbReference type="Pfam" id="PF00400">
    <property type="entry name" value="WD40"/>
    <property type="match status" value="5"/>
</dbReference>
<evidence type="ECO:0008006" key="11">
    <source>
        <dbReference type="Google" id="ProtNLM"/>
    </source>
</evidence>
<keyword evidence="2" id="KW-0963">Cytoplasm</keyword>